<dbReference type="SUPFAM" id="SSF56436">
    <property type="entry name" value="C-type lectin-like"/>
    <property type="match status" value="1"/>
</dbReference>
<dbReference type="CDD" id="cd00037">
    <property type="entry name" value="CLECT"/>
    <property type="match status" value="1"/>
</dbReference>
<feature type="non-terminal residue" evidence="3">
    <location>
        <position position="1"/>
    </location>
</feature>
<dbReference type="Gene3D" id="3.10.100.10">
    <property type="entry name" value="Mannose-Binding Protein A, subunit A"/>
    <property type="match status" value="1"/>
</dbReference>
<feature type="domain" description="C-type lectin" evidence="2">
    <location>
        <begin position="4"/>
        <end position="136"/>
    </location>
</feature>
<evidence type="ECO:0000256" key="1">
    <source>
        <dbReference type="ARBA" id="ARBA00023157"/>
    </source>
</evidence>
<dbReference type="EMBL" id="CAXKWB010104663">
    <property type="protein sequence ID" value="CAL4227587.1"/>
    <property type="molecule type" value="Genomic_DNA"/>
</dbReference>
<dbReference type="PROSITE" id="PS50041">
    <property type="entry name" value="C_TYPE_LECTIN_2"/>
    <property type="match status" value="1"/>
</dbReference>
<dbReference type="PANTHER" id="PTHR22803">
    <property type="entry name" value="MANNOSE, PHOSPHOLIPASE, LECTIN RECEPTOR RELATED"/>
    <property type="match status" value="1"/>
</dbReference>
<reference evidence="3 4" key="1">
    <citation type="submission" date="2024-05" db="EMBL/GenBank/DDBJ databases">
        <authorList>
            <person name="Wallberg A."/>
        </authorList>
    </citation>
    <scope>NUCLEOTIDE SEQUENCE [LARGE SCALE GENOMIC DNA]</scope>
</reference>
<dbReference type="InterPro" id="IPR050111">
    <property type="entry name" value="C-type_lectin/snaclec_domain"/>
</dbReference>
<dbReference type="Proteomes" id="UP001497623">
    <property type="component" value="Unassembled WGS sequence"/>
</dbReference>
<dbReference type="AlphaFoldDB" id="A0AAV2SMW0"/>
<dbReference type="SMART" id="SM00034">
    <property type="entry name" value="CLECT"/>
    <property type="match status" value="1"/>
</dbReference>
<evidence type="ECO:0000259" key="2">
    <source>
        <dbReference type="PROSITE" id="PS50041"/>
    </source>
</evidence>
<accession>A0AAV2SMW0</accession>
<evidence type="ECO:0000313" key="4">
    <source>
        <dbReference type="Proteomes" id="UP001497623"/>
    </source>
</evidence>
<proteinExistence type="predicted"/>
<protein>
    <recommendedName>
        <fullName evidence="2">C-type lectin domain-containing protein</fullName>
    </recommendedName>
</protein>
<name>A0AAV2SMW0_MEGNR</name>
<gene>
    <name evidence="3" type="ORF">MNOR_LOCUS39545</name>
</gene>
<dbReference type="Pfam" id="PF00059">
    <property type="entry name" value="Lectin_C"/>
    <property type="match status" value="1"/>
</dbReference>
<dbReference type="InterPro" id="IPR018378">
    <property type="entry name" value="C-type_lectin_CS"/>
</dbReference>
<evidence type="ECO:0000313" key="3">
    <source>
        <dbReference type="EMBL" id="CAL4227587.1"/>
    </source>
</evidence>
<dbReference type="InterPro" id="IPR016186">
    <property type="entry name" value="C-type_lectin-like/link_sf"/>
</dbReference>
<organism evidence="3 4">
    <name type="scientific">Meganyctiphanes norvegica</name>
    <name type="common">Northern krill</name>
    <name type="synonym">Thysanopoda norvegica</name>
    <dbReference type="NCBI Taxonomy" id="48144"/>
    <lineage>
        <taxon>Eukaryota</taxon>
        <taxon>Metazoa</taxon>
        <taxon>Ecdysozoa</taxon>
        <taxon>Arthropoda</taxon>
        <taxon>Crustacea</taxon>
        <taxon>Multicrustacea</taxon>
        <taxon>Malacostraca</taxon>
        <taxon>Eumalacostraca</taxon>
        <taxon>Eucarida</taxon>
        <taxon>Euphausiacea</taxon>
        <taxon>Euphausiidae</taxon>
        <taxon>Meganyctiphanes</taxon>
    </lineage>
</organism>
<dbReference type="InterPro" id="IPR001304">
    <property type="entry name" value="C-type_lectin-like"/>
</dbReference>
<keyword evidence="1" id="KW-1015">Disulfide bond</keyword>
<dbReference type="InterPro" id="IPR016187">
    <property type="entry name" value="CTDL_fold"/>
</dbReference>
<keyword evidence="4" id="KW-1185">Reference proteome</keyword>
<sequence length="139" mass="15975">CRIIGSKCVSIQTSSRVNWWEARRRCQKLGGDLLELPDQTDLEEFVAYIPRHFDVVPGTVIFWVGAQTTDDGVTFKWVPSDTLILPTFWLTGHQQGQPYNPNSVNGESCVTFFKTSTYPFFWNDINCDLDKFFVCEIPE</sequence>
<comment type="caution">
    <text evidence="3">The sequence shown here is derived from an EMBL/GenBank/DDBJ whole genome shotgun (WGS) entry which is preliminary data.</text>
</comment>
<dbReference type="PROSITE" id="PS00615">
    <property type="entry name" value="C_TYPE_LECTIN_1"/>
    <property type="match status" value="1"/>
</dbReference>